<evidence type="ECO:0000313" key="2">
    <source>
        <dbReference type="EMBL" id="THV35730.1"/>
    </source>
</evidence>
<evidence type="ECO:0000259" key="1">
    <source>
        <dbReference type="Pfam" id="PF04149"/>
    </source>
</evidence>
<reference evidence="3" key="1">
    <citation type="submission" date="2019-04" db="EMBL/GenBank/DDBJ databases">
        <title>Nocardioides xinjiangensis sp. nov.</title>
        <authorList>
            <person name="Liu S."/>
        </authorList>
    </citation>
    <scope>NUCLEOTIDE SEQUENCE [LARGE SCALE GENOMIC DNA]</scope>
    <source>
        <strain evidence="3">18</strain>
    </source>
</reference>
<accession>A0A4S8PVX5</accession>
<protein>
    <submittedName>
        <fullName evidence="2">DUF397 domain-containing protein</fullName>
    </submittedName>
</protein>
<gene>
    <name evidence="2" type="ORF">FAB82_22925</name>
</gene>
<proteinExistence type="predicted"/>
<dbReference type="AlphaFoldDB" id="A0A4S8PVX5"/>
<sequence length="82" mass="8777">MKITGTVQELSAPELAGIRWKISSRSDSNGGSCVEAGALADNSGRVAVRHSHHPEGSVIVYTRAEWDAFLAGARDGEFDFTE</sequence>
<name>A0A4S8PVX5_9ACTN</name>
<keyword evidence="3" id="KW-1185">Reference proteome</keyword>
<reference evidence="2 3" key="2">
    <citation type="submission" date="2019-05" db="EMBL/GenBank/DDBJ databases">
        <title>Glycomyces buryatensis sp. nov.</title>
        <authorList>
            <person name="Nikitina E."/>
        </authorList>
    </citation>
    <scope>NUCLEOTIDE SEQUENCE [LARGE SCALE GENOMIC DNA]</scope>
    <source>
        <strain evidence="2 3">18</strain>
    </source>
</reference>
<dbReference type="OrthoDB" id="4299240at2"/>
<evidence type="ECO:0000313" key="3">
    <source>
        <dbReference type="Proteomes" id="UP000308760"/>
    </source>
</evidence>
<dbReference type="RefSeq" id="WP_136536887.1">
    <property type="nucleotide sequence ID" value="NZ_STGY01000073.1"/>
</dbReference>
<dbReference type="Pfam" id="PF04149">
    <property type="entry name" value="DUF397"/>
    <property type="match status" value="1"/>
</dbReference>
<organism evidence="2 3">
    <name type="scientific">Glycomyces buryatensis</name>
    <dbReference type="NCBI Taxonomy" id="2570927"/>
    <lineage>
        <taxon>Bacteria</taxon>
        <taxon>Bacillati</taxon>
        <taxon>Actinomycetota</taxon>
        <taxon>Actinomycetes</taxon>
        <taxon>Glycomycetales</taxon>
        <taxon>Glycomycetaceae</taxon>
        <taxon>Glycomyces</taxon>
    </lineage>
</organism>
<dbReference type="InterPro" id="IPR007278">
    <property type="entry name" value="DUF397"/>
</dbReference>
<comment type="caution">
    <text evidence="2">The sequence shown here is derived from an EMBL/GenBank/DDBJ whole genome shotgun (WGS) entry which is preliminary data.</text>
</comment>
<dbReference type="EMBL" id="STGY01000073">
    <property type="protein sequence ID" value="THV35730.1"/>
    <property type="molecule type" value="Genomic_DNA"/>
</dbReference>
<feature type="domain" description="DUF397" evidence="1">
    <location>
        <begin position="19"/>
        <end position="74"/>
    </location>
</feature>
<dbReference type="Proteomes" id="UP000308760">
    <property type="component" value="Unassembled WGS sequence"/>
</dbReference>